<dbReference type="GO" id="GO:0008757">
    <property type="term" value="F:S-adenosylmethionine-dependent methyltransferase activity"/>
    <property type="evidence" value="ECO:0007669"/>
    <property type="project" value="InterPro"/>
</dbReference>
<evidence type="ECO:0000313" key="2">
    <source>
        <dbReference type="EMBL" id="NVK95488.1"/>
    </source>
</evidence>
<dbReference type="InterPro" id="IPR013216">
    <property type="entry name" value="Methyltransf_11"/>
</dbReference>
<dbReference type="Gene3D" id="3.40.50.150">
    <property type="entry name" value="Vaccinia Virus protein VP39"/>
    <property type="match status" value="1"/>
</dbReference>
<evidence type="ECO:0000259" key="1">
    <source>
        <dbReference type="Pfam" id="PF08241"/>
    </source>
</evidence>
<dbReference type="GO" id="GO:0032259">
    <property type="term" value="P:methylation"/>
    <property type="evidence" value="ECO:0007669"/>
    <property type="project" value="UniProtKB-KW"/>
</dbReference>
<dbReference type="PANTHER" id="PTHR43591:SF24">
    <property type="entry name" value="2-METHOXY-6-POLYPRENYL-1,4-BENZOQUINOL METHYLASE, MITOCHONDRIAL"/>
    <property type="match status" value="1"/>
</dbReference>
<protein>
    <submittedName>
        <fullName evidence="2">Class I SAM-dependent methyltransferase</fullName>
    </submittedName>
</protein>
<name>A0A850LC67_9RHOB</name>
<comment type="caution">
    <text evidence="2">The sequence shown here is derived from an EMBL/GenBank/DDBJ whole genome shotgun (WGS) entry which is preliminary data.</text>
</comment>
<feature type="domain" description="Methyltransferase type 11" evidence="1">
    <location>
        <begin position="50"/>
        <end position="149"/>
    </location>
</feature>
<dbReference type="SUPFAM" id="SSF53335">
    <property type="entry name" value="S-adenosyl-L-methionine-dependent methyltransferases"/>
    <property type="match status" value="1"/>
</dbReference>
<dbReference type="PANTHER" id="PTHR43591">
    <property type="entry name" value="METHYLTRANSFERASE"/>
    <property type="match status" value="1"/>
</dbReference>
<reference evidence="2 3" key="1">
    <citation type="journal article" date="2020" name="Proc. Natl. Acad. Sci. U.S.A.">
        <title>Ecological drivers of bacterial community assembly in synthetic phycospheres.</title>
        <authorList>
            <person name="Fu H."/>
            <person name="Uchimiya M."/>
            <person name="Gore J."/>
            <person name="Moran M.A."/>
        </authorList>
    </citation>
    <scope>NUCLEOTIDE SEQUENCE [LARGE SCALE GENOMIC DNA]</scope>
    <source>
        <strain evidence="2">HF-Din03</strain>
    </source>
</reference>
<gene>
    <name evidence="2" type="ORF">HW564_01045</name>
</gene>
<dbReference type="CDD" id="cd02440">
    <property type="entry name" value="AdoMet_MTases"/>
    <property type="match status" value="1"/>
</dbReference>
<dbReference type="RefSeq" id="WP_011046375.1">
    <property type="nucleotide sequence ID" value="NZ_CP076685.1"/>
</dbReference>
<keyword evidence="2" id="KW-0489">Methyltransferase</keyword>
<proteinExistence type="predicted"/>
<dbReference type="Pfam" id="PF08241">
    <property type="entry name" value="Methyltransf_11"/>
    <property type="match status" value="1"/>
</dbReference>
<evidence type="ECO:0000313" key="3">
    <source>
        <dbReference type="Proteomes" id="UP000565723"/>
    </source>
</evidence>
<dbReference type="Proteomes" id="UP000565723">
    <property type="component" value="Unassembled WGS sequence"/>
</dbReference>
<organism evidence="2 3">
    <name type="scientific">Ruegeria pomeroyi</name>
    <dbReference type="NCBI Taxonomy" id="89184"/>
    <lineage>
        <taxon>Bacteria</taxon>
        <taxon>Pseudomonadati</taxon>
        <taxon>Pseudomonadota</taxon>
        <taxon>Alphaproteobacteria</taxon>
        <taxon>Rhodobacterales</taxon>
        <taxon>Roseobacteraceae</taxon>
        <taxon>Ruegeria</taxon>
    </lineage>
</organism>
<dbReference type="AlphaFoldDB" id="A0A850LC67"/>
<keyword evidence="2" id="KW-0808">Transferase</keyword>
<dbReference type="InterPro" id="IPR029063">
    <property type="entry name" value="SAM-dependent_MTases_sf"/>
</dbReference>
<dbReference type="EMBL" id="JABXIY010000003">
    <property type="protein sequence ID" value="NVK95488.1"/>
    <property type="molecule type" value="Genomic_DNA"/>
</dbReference>
<dbReference type="OMA" id="QTHYFWP"/>
<sequence length="208" mass="23579">MSKPEFIARQGRKPTGWLGHIVARVMARETRPENDRALSFLDLADGDSLIDIGCGHGETLFQADRIVRLSGSVGVDFSEVMLKRARARNRDAVWDTRMAFHCADTAALPFPDKRFGKALSVHTIYFWPNPAAHLAEAFRVLRRGGRFLFCYRSTADRRAVEEFPDTVYRFPSVQEVEEKLKLVGFLGPETTTEDIKGRLTHWSIAEKP</sequence>
<accession>A0A850LC67</accession>